<evidence type="ECO:0000256" key="4">
    <source>
        <dbReference type="PROSITE-ProRule" id="PRU00266"/>
    </source>
</evidence>
<accession>A0AA36NAP1</accession>
<name>A0AA36NAP1_9DINO</name>
<feature type="domain" description="S1 motif" evidence="5">
    <location>
        <begin position="567"/>
        <end position="635"/>
    </location>
</feature>
<organism evidence="7 8">
    <name type="scientific">Effrenium voratum</name>
    <dbReference type="NCBI Taxonomy" id="2562239"/>
    <lineage>
        <taxon>Eukaryota</taxon>
        <taxon>Sar</taxon>
        <taxon>Alveolata</taxon>
        <taxon>Dinophyceae</taxon>
        <taxon>Suessiales</taxon>
        <taxon>Symbiodiniaceae</taxon>
        <taxon>Effrenium</taxon>
    </lineage>
</organism>
<dbReference type="Pfam" id="PF00575">
    <property type="entry name" value="S1"/>
    <property type="match status" value="1"/>
</dbReference>
<keyword evidence="8" id="KW-1185">Reference proteome</keyword>
<dbReference type="SUPFAM" id="SSF50249">
    <property type="entry name" value="Nucleic acid-binding proteins"/>
    <property type="match status" value="2"/>
</dbReference>
<dbReference type="PROSITE" id="PS50126">
    <property type="entry name" value="S1"/>
    <property type="match status" value="3"/>
</dbReference>
<evidence type="ECO:0000256" key="3">
    <source>
        <dbReference type="ARBA" id="ARBA00023274"/>
    </source>
</evidence>
<protein>
    <submittedName>
        <fullName evidence="7">Uncharacterized protein</fullName>
    </submittedName>
</protein>
<keyword evidence="3" id="KW-0687">Ribonucleoprotein</keyword>
<reference evidence="7" key="1">
    <citation type="submission" date="2023-08" db="EMBL/GenBank/DDBJ databases">
        <authorList>
            <person name="Chen Y."/>
            <person name="Shah S."/>
            <person name="Dougan E. K."/>
            <person name="Thang M."/>
            <person name="Chan C."/>
        </authorList>
    </citation>
    <scope>NUCLEOTIDE SEQUENCE</scope>
</reference>
<dbReference type="SUPFAM" id="SSF54768">
    <property type="entry name" value="dsRNA-binding domain-like"/>
    <property type="match status" value="1"/>
</dbReference>
<dbReference type="GO" id="GO:0003729">
    <property type="term" value="F:mRNA binding"/>
    <property type="evidence" value="ECO:0007669"/>
    <property type="project" value="TreeGrafter"/>
</dbReference>
<dbReference type="InterPro" id="IPR050437">
    <property type="entry name" value="Ribos_protein_bS1-like"/>
</dbReference>
<evidence type="ECO:0000313" key="8">
    <source>
        <dbReference type="Proteomes" id="UP001178507"/>
    </source>
</evidence>
<evidence type="ECO:0000259" key="6">
    <source>
        <dbReference type="PROSITE" id="PS50137"/>
    </source>
</evidence>
<dbReference type="Gene3D" id="2.40.50.140">
    <property type="entry name" value="Nucleic acid-binding proteins"/>
    <property type="match status" value="2"/>
</dbReference>
<dbReference type="InterPro" id="IPR012340">
    <property type="entry name" value="NA-bd_OB-fold"/>
</dbReference>
<dbReference type="InterPro" id="IPR003029">
    <property type="entry name" value="S1_domain"/>
</dbReference>
<evidence type="ECO:0000256" key="1">
    <source>
        <dbReference type="ARBA" id="ARBA00006767"/>
    </source>
</evidence>
<dbReference type="GO" id="GO:0005840">
    <property type="term" value="C:ribosome"/>
    <property type="evidence" value="ECO:0007669"/>
    <property type="project" value="UniProtKB-KW"/>
</dbReference>
<evidence type="ECO:0000313" key="7">
    <source>
        <dbReference type="EMBL" id="CAJ1398944.1"/>
    </source>
</evidence>
<comment type="caution">
    <text evidence="7">The sequence shown here is derived from an EMBL/GenBank/DDBJ whole genome shotgun (WGS) entry which is preliminary data.</text>
</comment>
<dbReference type="Gene3D" id="3.30.160.20">
    <property type="match status" value="1"/>
</dbReference>
<evidence type="ECO:0000256" key="2">
    <source>
        <dbReference type="ARBA" id="ARBA00022980"/>
    </source>
</evidence>
<dbReference type="GO" id="GO:0003735">
    <property type="term" value="F:structural constituent of ribosome"/>
    <property type="evidence" value="ECO:0007669"/>
    <property type="project" value="TreeGrafter"/>
</dbReference>
<dbReference type="AlphaFoldDB" id="A0AA36NAP1"/>
<proteinExistence type="inferred from homology"/>
<feature type="domain" description="S1 motif" evidence="5">
    <location>
        <begin position="483"/>
        <end position="551"/>
    </location>
</feature>
<dbReference type="InterPro" id="IPR014720">
    <property type="entry name" value="dsRBD_dom"/>
</dbReference>
<dbReference type="SMART" id="SM00316">
    <property type="entry name" value="S1"/>
    <property type="match status" value="4"/>
</dbReference>
<feature type="domain" description="DRBM" evidence="6">
    <location>
        <begin position="695"/>
        <end position="718"/>
    </location>
</feature>
<dbReference type="EMBL" id="CAUJNA010003316">
    <property type="protein sequence ID" value="CAJ1398944.1"/>
    <property type="molecule type" value="Genomic_DNA"/>
</dbReference>
<dbReference type="GO" id="GO:0006412">
    <property type="term" value="P:translation"/>
    <property type="evidence" value="ECO:0007669"/>
    <property type="project" value="TreeGrafter"/>
</dbReference>
<dbReference type="PANTHER" id="PTHR10724">
    <property type="entry name" value="30S RIBOSOMAL PROTEIN S1"/>
    <property type="match status" value="1"/>
</dbReference>
<keyword evidence="2" id="KW-0689">Ribosomal protein</keyword>
<feature type="domain" description="S1 motif" evidence="5">
    <location>
        <begin position="148"/>
        <end position="209"/>
    </location>
</feature>
<dbReference type="Proteomes" id="UP001178507">
    <property type="component" value="Unassembled WGS sequence"/>
</dbReference>
<dbReference type="PANTHER" id="PTHR10724:SF7">
    <property type="entry name" value="SMALL RIBOSOMAL SUBUNIT PROTEIN BS1C"/>
    <property type="match status" value="1"/>
</dbReference>
<dbReference type="PROSITE" id="PS50137">
    <property type="entry name" value="DS_RBD"/>
    <property type="match status" value="1"/>
</dbReference>
<gene>
    <name evidence="7" type="ORF">EVOR1521_LOCUS22591</name>
</gene>
<dbReference type="CDD" id="cd00164">
    <property type="entry name" value="S1_like"/>
    <property type="match status" value="1"/>
</dbReference>
<dbReference type="GO" id="GO:1990904">
    <property type="term" value="C:ribonucleoprotein complex"/>
    <property type="evidence" value="ECO:0007669"/>
    <property type="project" value="UniProtKB-KW"/>
</dbReference>
<keyword evidence="4" id="KW-0694">RNA-binding</keyword>
<comment type="similarity">
    <text evidence="1">Belongs to the bacterial ribosomal protein bS1 family.</text>
</comment>
<dbReference type="CDD" id="cd00048">
    <property type="entry name" value="DSRM_SF"/>
    <property type="match status" value="1"/>
</dbReference>
<sequence>MSATLRAQLAKAGRAPLTRALQGRAPLTRAPQGRALLTSAQGSRPSFLVPGVEELPERIPWGKLVADGVTPQPGIVLGVKDYGALIALSQTQKGLVPSAELPPEPLELGQPVTAYIKFKTFEAQRLNLRLAEASGAQKRLTSLCCDGRSPYQGTVTSLAPFGVFINLGFERTGFLPQRSCDQDLQQGDTVTVYAIMKHWRTGRFELSLTPLPTARRPHKLLAVDGITPYQGVVGAVVGSAAVVDIGFDVQGTLLMEDNELQPGDELTVYAVRHWGRKRRLFFARTPRLKPLLSVAEVVADGQTPYWATVVSGPTFDFFELDIGCADLAKLPLSDPAAKPAGRELLAGDKLQVFVQMKQEFNGVMVVSSERRKTPRTKASALLTDGTPYPGIVTRQSSWGTHVDFGCEAPGLLLAGREAALTADTDKGKAAALLRAVPELAELPVGAAVTTYVWTKCDKGKVCLGLEPRPQPAIPLAQLPVDGVTPLTGMVTTVSSSGIFLDVGSDAIGRLNPEQLSESERREAQALRSGEVAQVFARRRSLGKGIMALGLRPDAVPRLGVQEVERGGRVHEGRVVSVSHNAAFVDLGCVVSGLLPELVAPELPAKSAPLRLAEGDKVLVRVERLDDDEKFQLSLLQMIGGEVSVENSKHSLQQLIQQRLGRPIRKGDMSYQVGQVEGAWEAILAFPWEGAQMKFTGKGAKKKEAEQQAATRAVQYLFENK</sequence>
<evidence type="ECO:0000259" key="5">
    <source>
        <dbReference type="PROSITE" id="PS50126"/>
    </source>
</evidence>